<dbReference type="Gene3D" id="1.10.565.10">
    <property type="entry name" value="Retinoid X Receptor"/>
    <property type="match status" value="1"/>
</dbReference>
<dbReference type="Proteomes" id="UP000828390">
    <property type="component" value="Unassembled WGS sequence"/>
</dbReference>
<evidence type="ECO:0000256" key="7">
    <source>
        <dbReference type="ARBA" id="ARBA00023170"/>
    </source>
</evidence>
<keyword evidence="4" id="KW-0805">Transcription regulation</keyword>
<dbReference type="InterPro" id="IPR001723">
    <property type="entry name" value="Nuclear_hrmn_rcpt"/>
</dbReference>
<feature type="domain" description="Nuclear receptor" evidence="10">
    <location>
        <begin position="210"/>
        <end position="287"/>
    </location>
</feature>
<gene>
    <name evidence="12" type="ORF">DPMN_098600</name>
</gene>
<dbReference type="Pfam" id="PF00104">
    <property type="entry name" value="Hormone_recep"/>
    <property type="match status" value="1"/>
</dbReference>
<dbReference type="PRINTS" id="PR00398">
    <property type="entry name" value="STRDHORMONER"/>
</dbReference>
<dbReference type="PANTHER" id="PTHR24082">
    <property type="entry name" value="NUCLEAR HORMONE RECEPTOR"/>
    <property type="match status" value="1"/>
</dbReference>
<dbReference type="GO" id="GO:0009755">
    <property type="term" value="P:hormone-mediated signaling pathway"/>
    <property type="evidence" value="ECO:0007669"/>
    <property type="project" value="TreeGrafter"/>
</dbReference>
<accession>A0A9D4R7F2</accession>
<dbReference type="InterPro" id="IPR035500">
    <property type="entry name" value="NHR-like_dom_sf"/>
</dbReference>
<reference evidence="12" key="2">
    <citation type="submission" date="2020-11" db="EMBL/GenBank/DDBJ databases">
        <authorList>
            <person name="McCartney M.A."/>
            <person name="Auch B."/>
            <person name="Kono T."/>
            <person name="Mallez S."/>
            <person name="Becker A."/>
            <person name="Gohl D.M."/>
            <person name="Silverstein K.A.T."/>
            <person name="Koren S."/>
            <person name="Bechman K.B."/>
            <person name="Herman A."/>
            <person name="Abrahante J.E."/>
            <person name="Garbe J."/>
        </authorList>
    </citation>
    <scope>NUCLEOTIDE SEQUENCE</scope>
    <source>
        <strain evidence="12">Duluth1</strain>
        <tissue evidence="12">Whole animal</tissue>
    </source>
</reference>
<dbReference type="Gene3D" id="3.30.50.10">
    <property type="entry name" value="Erythroid Transcription Factor GATA-1, subunit A"/>
    <property type="match status" value="1"/>
</dbReference>
<dbReference type="InterPro" id="IPR000536">
    <property type="entry name" value="Nucl_hrmn_rcpt_lig-bd"/>
</dbReference>
<name>A0A9D4R7F2_DREPO</name>
<dbReference type="GO" id="GO:0030154">
    <property type="term" value="P:cell differentiation"/>
    <property type="evidence" value="ECO:0007669"/>
    <property type="project" value="TreeGrafter"/>
</dbReference>
<evidence type="ECO:0000259" key="11">
    <source>
        <dbReference type="PROSITE" id="PS51843"/>
    </source>
</evidence>
<evidence type="ECO:0000256" key="4">
    <source>
        <dbReference type="ARBA" id="ARBA00023015"/>
    </source>
</evidence>
<dbReference type="InterPro" id="IPR001628">
    <property type="entry name" value="Znf_hrmn_rcpt"/>
</dbReference>
<dbReference type="AlphaFoldDB" id="A0A9D4R7F2"/>
<feature type="domain" description="NR LBD" evidence="11">
    <location>
        <begin position="394"/>
        <end position="639"/>
    </location>
</feature>
<keyword evidence="3" id="KW-0862">Zinc</keyword>
<dbReference type="SUPFAM" id="SSF57716">
    <property type="entry name" value="Glucocorticoid receptor-like (DNA-binding domain)"/>
    <property type="match status" value="1"/>
</dbReference>
<dbReference type="GO" id="GO:0008270">
    <property type="term" value="F:zinc ion binding"/>
    <property type="evidence" value="ECO:0007669"/>
    <property type="project" value="UniProtKB-KW"/>
</dbReference>
<organism evidence="12 13">
    <name type="scientific">Dreissena polymorpha</name>
    <name type="common">Zebra mussel</name>
    <name type="synonym">Mytilus polymorpha</name>
    <dbReference type="NCBI Taxonomy" id="45954"/>
    <lineage>
        <taxon>Eukaryota</taxon>
        <taxon>Metazoa</taxon>
        <taxon>Spiralia</taxon>
        <taxon>Lophotrochozoa</taxon>
        <taxon>Mollusca</taxon>
        <taxon>Bivalvia</taxon>
        <taxon>Autobranchia</taxon>
        <taxon>Heteroconchia</taxon>
        <taxon>Euheterodonta</taxon>
        <taxon>Imparidentia</taxon>
        <taxon>Neoheterodontei</taxon>
        <taxon>Myida</taxon>
        <taxon>Dreissenoidea</taxon>
        <taxon>Dreissenidae</taxon>
        <taxon>Dreissena</taxon>
    </lineage>
</organism>
<evidence type="ECO:0000259" key="10">
    <source>
        <dbReference type="PROSITE" id="PS51030"/>
    </source>
</evidence>
<dbReference type="SMART" id="SM00430">
    <property type="entry name" value="HOLI"/>
    <property type="match status" value="1"/>
</dbReference>
<dbReference type="CDD" id="cd06916">
    <property type="entry name" value="NR_DBD_like"/>
    <property type="match status" value="1"/>
</dbReference>
<evidence type="ECO:0000256" key="8">
    <source>
        <dbReference type="ARBA" id="ARBA00023242"/>
    </source>
</evidence>
<evidence type="ECO:0000313" key="13">
    <source>
        <dbReference type="Proteomes" id="UP000828390"/>
    </source>
</evidence>
<keyword evidence="1" id="KW-0479">Metal-binding</keyword>
<proteinExistence type="predicted"/>
<dbReference type="PROSITE" id="PS51843">
    <property type="entry name" value="NR_LBD"/>
    <property type="match status" value="1"/>
</dbReference>
<dbReference type="PANTHER" id="PTHR24082:SF473">
    <property type="entry name" value="ECDYSONE-INDUCED PROTEIN 75B, ISOFORM B"/>
    <property type="match status" value="1"/>
</dbReference>
<reference evidence="12" key="1">
    <citation type="journal article" date="2019" name="bioRxiv">
        <title>The Genome of the Zebra Mussel, Dreissena polymorpha: A Resource for Invasive Species Research.</title>
        <authorList>
            <person name="McCartney M.A."/>
            <person name="Auch B."/>
            <person name="Kono T."/>
            <person name="Mallez S."/>
            <person name="Zhang Y."/>
            <person name="Obille A."/>
            <person name="Becker A."/>
            <person name="Abrahante J.E."/>
            <person name="Garbe J."/>
            <person name="Badalamenti J.P."/>
            <person name="Herman A."/>
            <person name="Mangelson H."/>
            <person name="Liachko I."/>
            <person name="Sullivan S."/>
            <person name="Sone E.D."/>
            <person name="Koren S."/>
            <person name="Silverstein K.A.T."/>
            <person name="Beckman K.B."/>
            <person name="Gohl D.M."/>
        </authorList>
    </citation>
    <scope>NUCLEOTIDE SEQUENCE</scope>
    <source>
        <strain evidence="12">Duluth1</strain>
        <tissue evidence="12">Whole animal</tissue>
    </source>
</reference>
<evidence type="ECO:0000256" key="5">
    <source>
        <dbReference type="ARBA" id="ARBA00023125"/>
    </source>
</evidence>
<dbReference type="GO" id="GO:0000978">
    <property type="term" value="F:RNA polymerase II cis-regulatory region sequence-specific DNA binding"/>
    <property type="evidence" value="ECO:0007669"/>
    <property type="project" value="TreeGrafter"/>
</dbReference>
<keyword evidence="8" id="KW-0539">Nucleus</keyword>
<evidence type="ECO:0000313" key="12">
    <source>
        <dbReference type="EMBL" id="KAH3856020.1"/>
    </source>
</evidence>
<dbReference type="SUPFAM" id="SSF48508">
    <property type="entry name" value="Nuclear receptor ligand-binding domain"/>
    <property type="match status" value="1"/>
</dbReference>
<dbReference type="GO" id="GO:0004879">
    <property type="term" value="F:nuclear receptor activity"/>
    <property type="evidence" value="ECO:0007669"/>
    <property type="project" value="TreeGrafter"/>
</dbReference>
<dbReference type="OrthoDB" id="6081310at2759"/>
<dbReference type="PRINTS" id="PR00047">
    <property type="entry name" value="STROIDFINGER"/>
</dbReference>
<keyword evidence="6" id="KW-0804">Transcription</keyword>
<evidence type="ECO:0000256" key="9">
    <source>
        <dbReference type="SAM" id="MobiDB-lite"/>
    </source>
</evidence>
<dbReference type="InterPro" id="IPR013088">
    <property type="entry name" value="Znf_NHR/GATA"/>
</dbReference>
<evidence type="ECO:0000256" key="1">
    <source>
        <dbReference type="ARBA" id="ARBA00022723"/>
    </source>
</evidence>
<evidence type="ECO:0000256" key="3">
    <source>
        <dbReference type="ARBA" id="ARBA00022833"/>
    </source>
</evidence>
<dbReference type="SMART" id="SM00399">
    <property type="entry name" value="ZnF_C4"/>
    <property type="match status" value="1"/>
</dbReference>
<keyword evidence="5" id="KW-0238">DNA-binding</keyword>
<evidence type="ECO:0000256" key="2">
    <source>
        <dbReference type="ARBA" id="ARBA00022771"/>
    </source>
</evidence>
<dbReference type="GO" id="GO:0045944">
    <property type="term" value="P:positive regulation of transcription by RNA polymerase II"/>
    <property type="evidence" value="ECO:0007669"/>
    <property type="project" value="TreeGrafter"/>
</dbReference>
<evidence type="ECO:0000256" key="6">
    <source>
        <dbReference type="ARBA" id="ARBA00023163"/>
    </source>
</evidence>
<sequence length="641" mass="73096">MFEVAHLYGIKGHLVKDITDMNFREIENMDSPFFLFPTSSPTNIDDTMYTSAEYLNDASSCENQIAENYSSANIWEGMEPLSAYFMYNNQNVHHDVGYHNSAEDYTITSLDDVTLSNYTTTSEYVGEMSESSDTAEVSSASSPSAESETSTCEESVTTKLKSVLLSRQRMHTSSSASSLSSAESATRLSASRYTDNHMHQYDTNSRSLRFPPCSVCGGNASGLHYGVNSCEPCKGFFTRYLRRKEDDYYTCSKDDNCVITNKLRGNCSACRLKKCLALGMSRKNSRLGRYSLSRRMETIMQVHKLENNAERVSEMQPDLVFQTAAPMPAEAHQTLLNNSSDDPIQEKGTPLNVTNVQSVGNCKLKAPSGFSQKLVKVLTDYMEHIKPYGEELVTEKQVTQKLMSHYESYTLKIQMFGNLKTIPKEEYFRLLNGFGIEIDKRMTVLKQGANEIMNVISRYCEFAKHVPHFKQLSIRDQSNLLKASRYDFFMILMHEGYLRDQQVFLAHNGVAFHQEEVADKFFSRQLVENVCDMYYRLQNLKLTREEKALLIAISLVFTDRCALENPNLVDQIQVSLTQLLQRQLEKTNPSSATRRFTKIIDCLTIMRESSELYLIEYNQLCQDEKVIGEVPIMTELLFEDK</sequence>
<keyword evidence="13" id="KW-1185">Reference proteome</keyword>
<dbReference type="GO" id="GO:0000122">
    <property type="term" value="P:negative regulation of transcription by RNA polymerase II"/>
    <property type="evidence" value="ECO:0007669"/>
    <property type="project" value="TreeGrafter"/>
</dbReference>
<feature type="region of interest" description="Disordered" evidence="9">
    <location>
        <begin position="124"/>
        <end position="155"/>
    </location>
</feature>
<comment type="caution">
    <text evidence="12">The sequence shown here is derived from an EMBL/GenBank/DDBJ whole genome shotgun (WGS) entry which is preliminary data.</text>
</comment>
<protein>
    <submittedName>
        <fullName evidence="12">Uncharacterized protein</fullName>
    </submittedName>
</protein>
<dbReference type="Pfam" id="PF00105">
    <property type="entry name" value="zf-C4"/>
    <property type="match status" value="1"/>
</dbReference>
<feature type="compositionally biased region" description="Low complexity" evidence="9">
    <location>
        <begin position="129"/>
        <end position="155"/>
    </location>
</feature>
<dbReference type="EMBL" id="JAIWYP010000003">
    <property type="protein sequence ID" value="KAH3856020.1"/>
    <property type="molecule type" value="Genomic_DNA"/>
</dbReference>
<dbReference type="InterPro" id="IPR050234">
    <property type="entry name" value="Nuclear_hormone_rcpt_NR1"/>
</dbReference>
<keyword evidence="7" id="KW-0675">Receptor</keyword>
<dbReference type="PROSITE" id="PS51030">
    <property type="entry name" value="NUCLEAR_REC_DBD_2"/>
    <property type="match status" value="1"/>
</dbReference>
<keyword evidence="2" id="KW-0863">Zinc-finger</keyword>